<evidence type="ECO:0000259" key="8">
    <source>
        <dbReference type="Pfam" id="PF21913"/>
    </source>
</evidence>
<evidence type="ECO:0000256" key="4">
    <source>
        <dbReference type="ARBA" id="ARBA00023125"/>
    </source>
</evidence>
<evidence type="ECO:0000259" key="7">
    <source>
        <dbReference type="Pfam" id="PF05460"/>
    </source>
</evidence>
<sequence>MEVIFDRQTAIRLSGMSEKAYNRSFNSMQNGIGVKNKLDIRELAIQFGCVRLIPIAHKGFSLFKDRFLASLPPSRKGSTDFSRPVFTAVAFYLCAKKTKDKFKLIELAGTSESEFSSVSTSMLELCFDVFGRAKEKKDSKKIKGNRELLDALPEKRRLEDGSISSDDGEEPSAYKKRKQTERHDFDEWKSTVLKSNKRSKTEAPAMRTKTRQSTLDFLKRVPRTTADAS</sequence>
<protein>
    <submittedName>
        <fullName evidence="9">Origin of replication complex subunit</fullName>
    </submittedName>
</protein>
<accession>A0AAW2Q8E4</accession>
<reference evidence="9" key="2">
    <citation type="journal article" date="2024" name="Plant">
        <title>Genomic evolution and insights into agronomic trait innovations of Sesamum species.</title>
        <authorList>
            <person name="Miao H."/>
            <person name="Wang L."/>
            <person name="Qu L."/>
            <person name="Liu H."/>
            <person name="Sun Y."/>
            <person name="Le M."/>
            <person name="Wang Q."/>
            <person name="Wei S."/>
            <person name="Zheng Y."/>
            <person name="Lin W."/>
            <person name="Duan Y."/>
            <person name="Cao H."/>
            <person name="Xiong S."/>
            <person name="Wang X."/>
            <person name="Wei L."/>
            <person name="Li C."/>
            <person name="Ma Q."/>
            <person name="Ju M."/>
            <person name="Zhao R."/>
            <person name="Li G."/>
            <person name="Mu C."/>
            <person name="Tian Q."/>
            <person name="Mei H."/>
            <person name="Zhang T."/>
            <person name="Gao T."/>
            <person name="Zhang H."/>
        </authorList>
    </citation>
    <scope>NUCLEOTIDE SEQUENCE</scope>
    <source>
        <strain evidence="9">G01</strain>
    </source>
</reference>
<feature type="region of interest" description="Disordered" evidence="6">
    <location>
        <begin position="159"/>
        <end position="229"/>
    </location>
</feature>
<gene>
    <name evidence="9" type="ORF">Sangu_0499900</name>
</gene>
<reference evidence="9" key="1">
    <citation type="submission" date="2020-06" db="EMBL/GenBank/DDBJ databases">
        <authorList>
            <person name="Li T."/>
            <person name="Hu X."/>
            <person name="Zhang T."/>
            <person name="Song X."/>
            <person name="Zhang H."/>
            <person name="Dai N."/>
            <person name="Sheng W."/>
            <person name="Hou X."/>
            <person name="Wei L."/>
        </authorList>
    </citation>
    <scope>NUCLEOTIDE SEQUENCE</scope>
    <source>
        <strain evidence="9">G01</strain>
        <tissue evidence="9">Leaf</tissue>
    </source>
</reference>
<dbReference type="AlphaFoldDB" id="A0AAW2Q8E4"/>
<dbReference type="Gene3D" id="1.10.472.10">
    <property type="entry name" value="Cyclin-like"/>
    <property type="match status" value="1"/>
</dbReference>
<dbReference type="PANTHER" id="PTHR13394:SF0">
    <property type="entry name" value="ORIGIN RECOGNITION COMPLEX SUBUNIT 6"/>
    <property type="match status" value="1"/>
</dbReference>
<comment type="subcellular location">
    <subcellularLocation>
        <location evidence="1">Nucleus</location>
    </subcellularLocation>
</comment>
<feature type="domain" description="ORC6 second cyclin-like" evidence="8">
    <location>
        <begin position="38"/>
        <end position="124"/>
    </location>
</feature>
<evidence type="ECO:0000256" key="6">
    <source>
        <dbReference type="SAM" id="MobiDB-lite"/>
    </source>
</evidence>
<evidence type="ECO:0000256" key="1">
    <source>
        <dbReference type="ARBA" id="ARBA00004123"/>
    </source>
</evidence>
<keyword evidence="5" id="KW-0539">Nucleus</keyword>
<dbReference type="GO" id="GO:0003677">
    <property type="term" value="F:DNA binding"/>
    <property type="evidence" value="ECO:0007669"/>
    <property type="project" value="UniProtKB-KW"/>
</dbReference>
<dbReference type="InterPro" id="IPR020529">
    <property type="entry name" value="ORC6_met/pln"/>
</dbReference>
<organism evidence="9">
    <name type="scientific">Sesamum angustifolium</name>
    <dbReference type="NCBI Taxonomy" id="2727405"/>
    <lineage>
        <taxon>Eukaryota</taxon>
        <taxon>Viridiplantae</taxon>
        <taxon>Streptophyta</taxon>
        <taxon>Embryophyta</taxon>
        <taxon>Tracheophyta</taxon>
        <taxon>Spermatophyta</taxon>
        <taxon>Magnoliopsida</taxon>
        <taxon>eudicotyledons</taxon>
        <taxon>Gunneridae</taxon>
        <taxon>Pentapetalae</taxon>
        <taxon>asterids</taxon>
        <taxon>lamiids</taxon>
        <taxon>Lamiales</taxon>
        <taxon>Pedaliaceae</taxon>
        <taxon>Sesamum</taxon>
    </lineage>
</organism>
<evidence type="ECO:0000256" key="3">
    <source>
        <dbReference type="ARBA" id="ARBA00022705"/>
    </source>
</evidence>
<keyword evidence="3" id="KW-0235">DNA replication</keyword>
<name>A0AAW2Q8E4_9LAMI</name>
<evidence type="ECO:0000256" key="5">
    <source>
        <dbReference type="ARBA" id="ARBA00023242"/>
    </source>
</evidence>
<proteinExistence type="inferred from homology"/>
<dbReference type="InterPro" id="IPR008721">
    <property type="entry name" value="ORC6_cyclin_first"/>
</dbReference>
<evidence type="ECO:0000313" key="9">
    <source>
        <dbReference type="EMBL" id="KAL0364023.1"/>
    </source>
</evidence>
<comment type="similarity">
    <text evidence="2">Belongs to the ORC6 family.</text>
</comment>
<dbReference type="GO" id="GO:0005664">
    <property type="term" value="C:nuclear origin of replication recognition complex"/>
    <property type="evidence" value="ECO:0007669"/>
    <property type="project" value="InterPro"/>
</dbReference>
<comment type="caution">
    <text evidence="9">The sequence shown here is derived from an EMBL/GenBank/DDBJ whole genome shotgun (WGS) entry which is preliminary data.</text>
</comment>
<evidence type="ECO:0000256" key="2">
    <source>
        <dbReference type="ARBA" id="ARBA00010840"/>
    </source>
</evidence>
<dbReference type="Pfam" id="PF05460">
    <property type="entry name" value="ORC6"/>
    <property type="match status" value="1"/>
</dbReference>
<dbReference type="PANTHER" id="PTHR13394">
    <property type="entry name" value="ORIGIN RECOGNITION COMPLEX SUBUNIT 6"/>
    <property type="match status" value="1"/>
</dbReference>
<feature type="domain" description="ORC6 first cyclin-like" evidence="7">
    <location>
        <begin position="1"/>
        <end position="35"/>
    </location>
</feature>
<dbReference type="Pfam" id="PF21913">
    <property type="entry name" value="ORC6_2nd"/>
    <property type="match status" value="1"/>
</dbReference>
<dbReference type="EMBL" id="JACGWK010000003">
    <property type="protein sequence ID" value="KAL0364023.1"/>
    <property type="molecule type" value="Genomic_DNA"/>
</dbReference>
<dbReference type="CDD" id="cd11583">
    <property type="entry name" value="Orc6_mid"/>
    <property type="match status" value="1"/>
</dbReference>
<dbReference type="InterPro" id="IPR054113">
    <property type="entry name" value="ORC6_cyclin-like_2nd"/>
</dbReference>
<keyword evidence="4" id="KW-0238">DNA-binding</keyword>
<dbReference type="GO" id="GO:0006270">
    <property type="term" value="P:DNA replication initiation"/>
    <property type="evidence" value="ECO:0007669"/>
    <property type="project" value="TreeGrafter"/>
</dbReference>